<evidence type="ECO:0008006" key="3">
    <source>
        <dbReference type="Google" id="ProtNLM"/>
    </source>
</evidence>
<gene>
    <name evidence="1" type="ORF">D0C36_11085</name>
</gene>
<keyword evidence="2" id="KW-1185">Reference proteome</keyword>
<dbReference type="RefSeq" id="WP_117391696.1">
    <property type="nucleotide sequence ID" value="NZ_QWDC01000002.1"/>
</dbReference>
<comment type="caution">
    <text evidence="1">The sequence shown here is derived from an EMBL/GenBank/DDBJ whole genome shotgun (WGS) entry which is preliminary data.</text>
</comment>
<dbReference type="AlphaFoldDB" id="A0A372NSN6"/>
<dbReference type="EMBL" id="QWDC01000002">
    <property type="protein sequence ID" value="RFZ91984.1"/>
    <property type="molecule type" value="Genomic_DNA"/>
</dbReference>
<dbReference type="PROSITE" id="PS51257">
    <property type="entry name" value="PROKAR_LIPOPROTEIN"/>
    <property type="match status" value="1"/>
</dbReference>
<evidence type="ECO:0000313" key="1">
    <source>
        <dbReference type="EMBL" id="RFZ91984.1"/>
    </source>
</evidence>
<sequence>MKKHILTLIAVISIFSACKKDSNNPGGGNTNGDYQPVTKGSNWTYETEYYGIENSTDKETATNTITGVTKTFDGKKYYEVKVVSEGDEETQYIGINNHVYTTLTIDGEDTFELPYFIDNKSVNESVITSLANQEGFQLQLKTTITEKGISKAILGKTYTNVVHTVTETQAKQTGAANFTTTSTTDTYVAKGVGVIAIYAKTPTKNVLKSELKAYVIK</sequence>
<reference evidence="1 2" key="1">
    <citation type="submission" date="2018-08" db="EMBL/GenBank/DDBJ databases">
        <title>Mucilaginibacter sp. MYSH2.</title>
        <authorList>
            <person name="Seo T."/>
        </authorList>
    </citation>
    <scope>NUCLEOTIDE SEQUENCE [LARGE SCALE GENOMIC DNA]</scope>
    <source>
        <strain evidence="1 2">MYSH2</strain>
    </source>
</reference>
<protein>
    <recommendedName>
        <fullName evidence="3">Lipoprotein</fullName>
    </recommendedName>
</protein>
<dbReference type="OrthoDB" id="849973at2"/>
<proteinExistence type="predicted"/>
<name>A0A372NSN6_9SPHI</name>
<evidence type="ECO:0000313" key="2">
    <source>
        <dbReference type="Proteomes" id="UP000264217"/>
    </source>
</evidence>
<dbReference type="Proteomes" id="UP000264217">
    <property type="component" value="Unassembled WGS sequence"/>
</dbReference>
<organism evidence="1 2">
    <name type="scientific">Mucilaginibacter conchicola</name>
    <dbReference type="NCBI Taxonomy" id="2303333"/>
    <lineage>
        <taxon>Bacteria</taxon>
        <taxon>Pseudomonadati</taxon>
        <taxon>Bacteroidota</taxon>
        <taxon>Sphingobacteriia</taxon>
        <taxon>Sphingobacteriales</taxon>
        <taxon>Sphingobacteriaceae</taxon>
        <taxon>Mucilaginibacter</taxon>
    </lineage>
</organism>
<accession>A0A372NSN6</accession>